<dbReference type="InterPro" id="IPR045339">
    <property type="entry name" value="DUF6534"/>
</dbReference>
<feature type="transmembrane region" description="Helical" evidence="1">
    <location>
        <begin position="48"/>
        <end position="72"/>
    </location>
</feature>
<name>A0A9W8NZI1_9AGAR</name>
<feature type="transmembrane region" description="Helical" evidence="1">
    <location>
        <begin position="202"/>
        <end position="222"/>
    </location>
</feature>
<keyword evidence="4" id="KW-1185">Reference proteome</keyword>
<dbReference type="AlphaFoldDB" id="A0A9W8NZI1"/>
<keyword evidence="1" id="KW-0472">Membrane</keyword>
<protein>
    <recommendedName>
        <fullName evidence="2">DUF6534 domain-containing protein</fullName>
    </recommendedName>
</protein>
<dbReference type="Pfam" id="PF20152">
    <property type="entry name" value="DUF6534"/>
    <property type="match status" value="1"/>
</dbReference>
<dbReference type="PANTHER" id="PTHR40465">
    <property type="entry name" value="CHROMOSOME 1, WHOLE GENOME SHOTGUN SEQUENCE"/>
    <property type="match status" value="1"/>
</dbReference>
<keyword evidence="1" id="KW-0812">Transmembrane</keyword>
<evidence type="ECO:0000313" key="3">
    <source>
        <dbReference type="EMBL" id="KAJ3744020.1"/>
    </source>
</evidence>
<feature type="transmembrane region" description="Helical" evidence="1">
    <location>
        <begin position="118"/>
        <end position="141"/>
    </location>
</feature>
<sequence>MSIVESLNDTMGAAFVGMAVAGFLLGLSFLQAYIYFSEQNDTLVVRSLVGLVVSFDFVHQALISHTVYYYLILNYGDPSALGSVVWSLLAEVIFNGFTAFCVQSFLTWKIWRLSNSNMWVTGVVAALVLAEFGCVIAFGIIALVRVRTFAELATDLKGLSITVNALAAAGDVLIAAILTWLLQTSKTGFQRSDTMLNKLTIFAVNTGALTSLFAVASLISILAAPNTFIYITFFFCMGRLYTNSLLASLNARKKIRNGGDNVHTTTGHNFSFQSRSFTKPSSFISFGSKKQQEISIQIDTTQELRAQDYSRSCTMSRQNEEYELGNSSTGNLSRADIDSTVDIPVLPSEAHFNAV</sequence>
<comment type="caution">
    <text evidence="3">The sequence shown here is derived from an EMBL/GenBank/DDBJ whole genome shotgun (WGS) entry which is preliminary data.</text>
</comment>
<keyword evidence="1" id="KW-1133">Transmembrane helix</keyword>
<reference evidence="3 4" key="1">
    <citation type="journal article" date="2023" name="Proc. Natl. Acad. Sci. U.S.A.">
        <title>A global phylogenomic analysis of the shiitake genus Lentinula.</title>
        <authorList>
            <person name="Sierra-Patev S."/>
            <person name="Min B."/>
            <person name="Naranjo-Ortiz M."/>
            <person name="Looney B."/>
            <person name="Konkel Z."/>
            <person name="Slot J.C."/>
            <person name="Sakamoto Y."/>
            <person name="Steenwyk J.L."/>
            <person name="Rokas A."/>
            <person name="Carro J."/>
            <person name="Camarero S."/>
            <person name="Ferreira P."/>
            <person name="Molpeceres G."/>
            <person name="Ruiz-Duenas F.J."/>
            <person name="Serrano A."/>
            <person name="Henrissat B."/>
            <person name="Drula E."/>
            <person name="Hughes K.W."/>
            <person name="Mata J.L."/>
            <person name="Ishikawa N.K."/>
            <person name="Vargas-Isla R."/>
            <person name="Ushijima S."/>
            <person name="Smith C.A."/>
            <person name="Donoghue J."/>
            <person name="Ahrendt S."/>
            <person name="Andreopoulos W."/>
            <person name="He G."/>
            <person name="LaButti K."/>
            <person name="Lipzen A."/>
            <person name="Ng V."/>
            <person name="Riley R."/>
            <person name="Sandor L."/>
            <person name="Barry K."/>
            <person name="Martinez A.T."/>
            <person name="Xiao Y."/>
            <person name="Gibbons J.G."/>
            <person name="Terashima K."/>
            <person name="Grigoriev I.V."/>
            <person name="Hibbett D."/>
        </authorList>
    </citation>
    <scope>NUCLEOTIDE SEQUENCE [LARGE SCALE GENOMIC DNA]</scope>
    <source>
        <strain evidence="3 4">TFB7810</strain>
    </source>
</reference>
<evidence type="ECO:0000313" key="4">
    <source>
        <dbReference type="Proteomes" id="UP001142393"/>
    </source>
</evidence>
<proteinExistence type="predicted"/>
<gene>
    <name evidence="3" type="ORF">DFH05DRAFT_1615203</name>
</gene>
<dbReference type="PANTHER" id="PTHR40465:SF1">
    <property type="entry name" value="DUF6534 DOMAIN-CONTAINING PROTEIN"/>
    <property type="match status" value="1"/>
</dbReference>
<dbReference type="Proteomes" id="UP001142393">
    <property type="component" value="Unassembled WGS sequence"/>
</dbReference>
<evidence type="ECO:0000259" key="2">
    <source>
        <dbReference type="Pfam" id="PF20152"/>
    </source>
</evidence>
<feature type="transmembrane region" description="Helical" evidence="1">
    <location>
        <begin position="12"/>
        <end position="36"/>
    </location>
</feature>
<feature type="transmembrane region" description="Helical" evidence="1">
    <location>
        <begin position="161"/>
        <end position="182"/>
    </location>
</feature>
<organism evidence="3 4">
    <name type="scientific">Lentinula detonsa</name>
    <dbReference type="NCBI Taxonomy" id="2804962"/>
    <lineage>
        <taxon>Eukaryota</taxon>
        <taxon>Fungi</taxon>
        <taxon>Dikarya</taxon>
        <taxon>Basidiomycota</taxon>
        <taxon>Agaricomycotina</taxon>
        <taxon>Agaricomycetes</taxon>
        <taxon>Agaricomycetidae</taxon>
        <taxon>Agaricales</taxon>
        <taxon>Marasmiineae</taxon>
        <taxon>Omphalotaceae</taxon>
        <taxon>Lentinula</taxon>
    </lineage>
</organism>
<evidence type="ECO:0000256" key="1">
    <source>
        <dbReference type="SAM" id="Phobius"/>
    </source>
</evidence>
<feature type="domain" description="DUF6534" evidence="2">
    <location>
        <begin position="167"/>
        <end position="253"/>
    </location>
</feature>
<feature type="transmembrane region" description="Helical" evidence="1">
    <location>
        <begin position="84"/>
        <end position="106"/>
    </location>
</feature>
<accession>A0A9W8NZI1</accession>
<dbReference type="EMBL" id="JANVFU010000007">
    <property type="protein sequence ID" value="KAJ3744020.1"/>
    <property type="molecule type" value="Genomic_DNA"/>
</dbReference>
<feature type="transmembrane region" description="Helical" evidence="1">
    <location>
        <begin position="228"/>
        <end position="246"/>
    </location>
</feature>